<proteinExistence type="predicted"/>
<dbReference type="Pfam" id="PF13551">
    <property type="entry name" value="HTH_29"/>
    <property type="match status" value="1"/>
</dbReference>
<reference evidence="1 2" key="1">
    <citation type="submission" date="2006-06" db="EMBL/GenBank/DDBJ databases">
        <title>Complete sequence of Rubrobacter xylanophilus DSM 9941.</title>
        <authorList>
            <consortium name="US DOE Joint Genome Institute"/>
            <person name="Copeland A."/>
            <person name="Lucas S."/>
            <person name="Lapidus A."/>
            <person name="Barry K."/>
            <person name="Detter J.C."/>
            <person name="Glavina del Rio T."/>
            <person name="Hammon N."/>
            <person name="Israni S."/>
            <person name="Dalin E."/>
            <person name="Tice H."/>
            <person name="Pitluck S."/>
            <person name="Munk A.C."/>
            <person name="Brettin T."/>
            <person name="Bruce D."/>
            <person name="Han C."/>
            <person name="Tapia R."/>
            <person name="Gilna P."/>
            <person name="Schmutz J."/>
            <person name="Larimer F."/>
            <person name="Land M."/>
            <person name="Hauser L."/>
            <person name="Kyrpides N."/>
            <person name="Lykidis A."/>
            <person name="da Costa M.S."/>
            <person name="Rainey F.A."/>
            <person name="Empadinhas N."/>
            <person name="Jolivet E."/>
            <person name="Battista J.R."/>
            <person name="Richardson P."/>
        </authorList>
    </citation>
    <scope>NUCLEOTIDE SEQUENCE [LARGE SCALE GENOMIC DNA]</scope>
    <source>
        <strain evidence="2">DSM 9941 / NBRC 16129 / PRD-1</strain>
    </source>
</reference>
<dbReference type="AlphaFoldDB" id="Q1AYN4"/>
<dbReference type="RefSeq" id="WP_011563512.1">
    <property type="nucleotide sequence ID" value="NC_008148.1"/>
</dbReference>
<evidence type="ECO:0000313" key="1">
    <source>
        <dbReference type="EMBL" id="ABG03494.1"/>
    </source>
</evidence>
<dbReference type="SUPFAM" id="SSF46689">
    <property type="entry name" value="Homeodomain-like"/>
    <property type="match status" value="1"/>
</dbReference>
<dbReference type="eggNOG" id="COG3415">
    <property type="taxonomic scope" value="Bacteria"/>
</dbReference>
<dbReference type="KEGG" id="rxy:Rxyl_0520"/>
<dbReference type="PhylomeDB" id="Q1AYN4"/>
<sequence>MSGGPGAALRARVYLRDSARAGDRPAYEAVAECIFRIGFGLRVTVRSMKSPIFVRSLSENEREDLEAGLRSKDAFVMRRSQILLASSRGEKAPKIAENLGCGTQTVRDAIHDFNERGPDALVARSSRPKRTRDAFDEESAERLRGMLHRSPREFGRESSLWTLEMAAEVAFEEGLTQRRVSGETIRATLARLLGVRWQRAKRWITSPDPLYERKKEGATC</sequence>
<organism evidence="1 2">
    <name type="scientific">Rubrobacter xylanophilus (strain DSM 9941 / JCM 11954 / NBRC 16129 / PRD-1)</name>
    <dbReference type="NCBI Taxonomy" id="266117"/>
    <lineage>
        <taxon>Bacteria</taxon>
        <taxon>Bacillati</taxon>
        <taxon>Actinomycetota</taxon>
        <taxon>Rubrobacteria</taxon>
        <taxon>Rubrobacterales</taxon>
        <taxon>Rubrobacteraceae</taxon>
        <taxon>Rubrobacter</taxon>
    </lineage>
</organism>
<evidence type="ECO:0000313" key="2">
    <source>
        <dbReference type="Proteomes" id="UP000006637"/>
    </source>
</evidence>
<gene>
    <name evidence="1" type="ordered locus">Rxyl_0520</name>
</gene>
<accession>Q1AYN4</accession>
<dbReference type="EMBL" id="CP000386">
    <property type="protein sequence ID" value="ABG03494.1"/>
    <property type="molecule type" value="Genomic_DNA"/>
</dbReference>
<dbReference type="HOGENOM" id="CLU_041125_3_1_11"/>
<keyword evidence="2" id="KW-1185">Reference proteome</keyword>
<dbReference type="STRING" id="266117.Rxyl_0520"/>
<dbReference type="InterPro" id="IPR009057">
    <property type="entry name" value="Homeodomain-like_sf"/>
</dbReference>
<dbReference type="Proteomes" id="UP000006637">
    <property type="component" value="Chromosome"/>
</dbReference>
<name>Q1AYN4_RUBXD</name>
<protein>
    <recommendedName>
        <fullName evidence="3">Transposase</fullName>
    </recommendedName>
</protein>
<evidence type="ECO:0008006" key="3">
    <source>
        <dbReference type="Google" id="ProtNLM"/>
    </source>
</evidence>